<feature type="transmembrane region" description="Helical" evidence="1">
    <location>
        <begin position="30"/>
        <end position="49"/>
    </location>
</feature>
<keyword evidence="1" id="KW-0472">Membrane</keyword>
<organism evidence="2 3">
    <name type="scientific">Bacillus suaedaesalsae</name>
    <dbReference type="NCBI Taxonomy" id="2810349"/>
    <lineage>
        <taxon>Bacteria</taxon>
        <taxon>Bacillati</taxon>
        <taxon>Bacillota</taxon>
        <taxon>Bacilli</taxon>
        <taxon>Bacillales</taxon>
        <taxon>Bacillaceae</taxon>
        <taxon>Bacillus</taxon>
    </lineage>
</organism>
<name>A0ABS2DK82_9BACI</name>
<dbReference type="InterPro" id="IPR048147">
    <property type="entry name" value="CBO0543-like"/>
</dbReference>
<evidence type="ECO:0000313" key="2">
    <source>
        <dbReference type="EMBL" id="MBM6618811.1"/>
    </source>
</evidence>
<feature type="transmembrane region" description="Helical" evidence="1">
    <location>
        <begin position="146"/>
        <end position="163"/>
    </location>
</feature>
<gene>
    <name evidence="2" type="ORF">JR050_14165</name>
</gene>
<feature type="transmembrane region" description="Helical" evidence="1">
    <location>
        <begin position="92"/>
        <end position="110"/>
    </location>
</feature>
<dbReference type="Proteomes" id="UP001518925">
    <property type="component" value="Unassembled WGS sequence"/>
</dbReference>
<comment type="caution">
    <text evidence="2">The sequence shown here is derived from an EMBL/GenBank/DDBJ whole genome shotgun (WGS) entry which is preliminary data.</text>
</comment>
<evidence type="ECO:0008006" key="4">
    <source>
        <dbReference type="Google" id="ProtNLM"/>
    </source>
</evidence>
<accession>A0ABS2DK82</accession>
<sequence>MHIIITLLLILLAFLKGNWRDWQKYSTTIMYVIICNLLYNVICQDYYLWRYEPDFLLHSHSLTDLLYSFFCLPAITLVYLTHYPNNTPFSKQFQYIVIWVIGSLIVEYPIYKFDRLLLLNGYEYWMEVIFYSLMYSMIRLHQSKPLLTYGLSVIIAVFMIWYFDVPIK</sequence>
<feature type="transmembrane region" description="Helical" evidence="1">
    <location>
        <begin position="122"/>
        <end position="140"/>
    </location>
</feature>
<feature type="transmembrane region" description="Helical" evidence="1">
    <location>
        <begin position="61"/>
        <end position="80"/>
    </location>
</feature>
<evidence type="ECO:0000256" key="1">
    <source>
        <dbReference type="SAM" id="Phobius"/>
    </source>
</evidence>
<keyword evidence="3" id="KW-1185">Reference proteome</keyword>
<dbReference type="EMBL" id="JAFELM010000035">
    <property type="protein sequence ID" value="MBM6618811.1"/>
    <property type="molecule type" value="Genomic_DNA"/>
</dbReference>
<keyword evidence="1" id="KW-0812">Transmembrane</keyword>
<dbReference type="NCBIfam" id="NF041644">
    <property type="entry name" value="CBO0543_fam"/>
    <property type="match status" value="1"/>
</dbReference>
<dbReference type="RefSeq" id="WP_204204156.1">
    <property type="nucleotide sequence ID" value="NZ_JAFELM010000035.1"/>
</dbReference>
<proteinExistence type="predicted"/>
<protein>
    <recommendedName>
        <fullName evidence="4">Histidine kinase N-terminal 7TM region domain-containing protein</fullName>
    </recommendedName>
</protein>
<evidence type="ECO:0000313" key="3">
    <source>
        <dbReference type="Proteomes" id="UP001518925"/>
    </source>
</evidence>
<keyword evidence="1" id="KW-1133">Transmembrane helix</keyword>
<reference evidence="2 3" key="1">
    <citation type="submission" date="2021-02" db="EMBL/GenBank/DDBJ databases">
        <title>Bacillus sp. RD4P76, an endophyte from a halophyte.</title>
        <authorList>
            <person name="Sun J.-Q."/>
        </authorList>
    </citation>
    <scope>NUCLEOTIDE SEQUENCE [LARGE SCALE GENOMIC DNA]</scope>
    <source>
        <strain evidence="2 3">RD4P76</strain>
    </source>
</reference>